<dbReference type="InterPro" id="IPR022644">
    <property type="entry name" value="De-COase2_N"/>
</dbReference>
<keyword evidence="10" id="KW-1185">Reference proteome</keyword>
<dbReference type="Gene3D" id="2.40.37.10">
    <property type="entry name" value="Lyase, Ornithine Decarboxylase, Chain A, domain 1"/>
    <property type="match status" value="1"/>
</dbReference>
<protein>
    <submittedName>
        <fullName evidence="9">Diaminopimelate decarboxylase</fullName>
    </submittedName>
</protein>
<comment type="similarity">
    <text evidence="6">Belongs to the Orn/Lys/Arg decarboxylase class-II family.</text>
</comment>
<dbReference type="Gene3D" id="3.20.20.10">
    <property type="entry name" value="Alanine racemase"/>
    <property type="match status" value="1"/>
</dbReference>
<evidence type="ECO:0000256" key="1">
    <source>
        <dbReference type="ARBA" id="ARBA00001933"/>
    </source>
</evidence>
<dbReference type="PANTHER" id="PTHR43727">
    <property type="entry name" value="DIAMINOPIMELATE DECARBOXYLASE"/>
    <property type="match status" value="1"/>
</dbReference>
<dbReference type="InterPro" id="IPR009006">
    <property type="entry name" value="Ala_racemase/Decarboxylase_C"/>
</dbReference>
<organism evidence="9 10">
    <name type="scientific">Mobilisporobacter senegalensis</name>
    <dbReference type="NCBI Taxonomy" id="1329262"/>
    <lineage>
        <taxon>Bacteria</taxon>
        <taxon>Bacillati</taxon>
        <taxon>Bacillota</taxon>
        <taxon>Clostridia</taxon>
        <taxon>Lachnospirales</taxon>
        <taxon>Lachnospiraceae</taxon>
        <taxon>Mobilisporobacter</taxon>
    </lineage>
</organism>
<keyword evidence="2" id="KW-0210">Decarboxylase</keyword>
<evidence type="ECO:0000259" key="7">
    <source>
        <dbReference type="Pfam" id="PF00278"/>
    </source>
</evidence>
<gene>
    <name evidence="9" type="ORF">EDD66_108152</name>
</gene>
<comment type="cofactor">
    <cofactor evidence="1 5">
        <name>pyridoxal 5'-phosphate</name>
        <dbReference type="ChEBI" id="CHEBI:597326"/>
    </cofactor>
</comment>
<evidence type="ECO:0000256" key="4">
    <source>
        <dbReference type="ARBA" id="ARBA00023239"/>
    </source>
</evidence>
<dbReference type="InterPro" id="IPR000183">
    <property type="entry name" value="Orn/DAP/Arg_de-COase"/>
</dbReference>
<dbReference type="CDD" id="cd06828">
    <property type="entry name" value="PLPDE_III_DapDC"/>
    <property type="match status" value="1"/>
</dbReference>
<dbReference type="AlphaFoldDB" id="A0A3N1XI93"/>
<feature type="domain" description="Orn/DAP/Arg decarboxylase 2 N-terminal" evidence="8">
    <location>
        <begin position="31"/>
        <end position="278"/>
    </location>
</feature>
<dbReference type="PRINTS" id="PR01181">
    <property type="entry name" value="DAPDCRBXLASE"/>
</dbReference>
<dbReference type="InterPro" id="IPR022643">
    <property type="entry name" value="De-COase2_C"/>
</dbReference>
<dbReference type="FunFam" id="3.20.20.10:FF:000003">
    <property type="entry name" value="Diaminopimelate decarboxylase"/>
    <property type="match status" value="1"/>
</dbReference>
<dbReference type="Proteomes" id="UP000273083">
    <property type="component" value="Unassembled WGS sequence"/>
</dbReference>
<accession>A0A3N1XI93</accession>
<dbReference type="InterPro" id="IPR002986">
    <property type="entry name" value="DAP_deCOOHase_LysA"/>
</dbReference>
<dbReference type="OrthoDB" id="9802241at2"/>
<evidence type="ECO:0000313" key="10">
    <source>
        <dbReference type="Proteomes" id="UP000273083"/>
    </source>
</evidence>
<evidence type="ECO:0000256" key="5">
    <source>
        <dbReference type="PIRSR" id="PIRSR600183-50"/>
    </source>
</evidence>
<keyword evidence="4" id="KW-0456">Lyase</keyword>
<feature type="active site" description="Proton donor" evidence="5">
    <location>
        <position position="341"/>
    </location>
</feature>
<dbReference type="Pfam" id="PF00278">
    <property type="entry name" value="Orn_DAP_Arg_deC"/>
    <property type="match status" value="1"/>
</dbReference>
<sequence>MEKKTFVTLEQVRDMVKKYPTPFHLYDEKGIRENVRKLKQAFSWNKGYKEYFAIKATPNPYIMQILKEEGVGADCSSYTELLLSEAVGLVGDDIMFSSNVTPREDFELAVKLGSIINFDDITHIDFFEKIADFPETISCRYNPGGDFILENQIMDSPQEAKYGFTREQLREGFLKLKEKGVKHFGIHAFLASNTVTEEYYPALAKILFETAVELKEETGVHIAFINLSGGVGIPYRPEEEPNDILAIGEGVRQAFEEVLVPAGMSDVAIYTELGRFVLAPYGCLVTQAIHEKHTYKEYIGLDACAANLMRPAMYGSYHHITVLGKEDKPLDYKYDVTGGLCENNDKFAINRMLPKIDMGDYLVIHDTGAHGFSMGYNYNGKLRSAEVLLKENGETQLIRRAETPEDYFITLDLENFK</sequence>
<evidence type="ECO:0000313" key="9">
    <source>
        <dbReference type="EMBL" id="ROR26429.1"/>
    </source>
</evidence>
<evidence type="ECO:0000256" key="6">
    <source>
        <dbReference type="RuleBase" id="RU003737"/>
    </source>
</evidence>
<dbReference type="RefSeq" id="WP_123610134.1">
    <property type="nucleotide sequence ID" value="NZ_RJVG01000008.1"/>
</dbReference>
<dbReference type="InterPro" id="IPR029066">
    <property type="entry name" value="PLP-binding_barrel"/>
</dbReference>
<dbReference type="Pfam" id="PF02784">
    <property type="entry name" value="Orn_Arg_deC_N"/>
    <property type="match status" value="1"/>
</dbReference>
<dbReference type="PRINTS" id="PR01179">
    <property type="entry name" value="ODADCRBXLASE"/>
</dbReference>
<keyword evidence="3 5" id="KW-0663">Pyridoxal phosphate</keyword>
<feature type="domain" description="Orn/DAP/Arg decarboxylase 2 C-terminal" evidence="7">
    <location>
        <begin position="280"/>
        <end position="368"/>
    </location>
</feature>
<comment type="caution">
    <text evidence="9">The sequence shown here is derived from an EMBL/GenBank/DDBJ whole genome shotgun (WGS) entry which is preliminary data.</text>
</comment>
<proteinExistence type="inferred from homology"/>
<evidence type="ECO:0000256" key="3">
    <source>
        <dbReference type="ARBA" id="ARBA00022898"/>
    </source>
</evidence>
<reference evidence="9 10" key="1">
    <citation type="submission" date="2018-11" db="EMBL/GenBank/DDBJ databases">
        <title>Genomic Encyclopedia of Type Strains, Phase IV (KMG-IV): sequencing the most valuable type-strain genomes for metagenomic binning, comparative biology and taxonomic classification.</title>
        <authorList>
            <person name="Goeker M."/>
        </authorList>
    </citation>
    <scope>NUCLEOTIDE SEQUENCE [LARGE SCALE GENOMIC DNA]</scope>
    <source>
        <strain evidence="9 10">DSM 26537</strain>
    </source>
</reference>
<dbReference type="SUPFAM" id="SSF50621">
    <property type="entry name" value="Alanine racemase C-terminal domain-like"/>
    <property type="match status" value="1"/>
</dbReference>
<dbReference type="GO" id="GO:0008836">
    <property type="term" value="F:diaminopimelate decarboxylase activity"/>
    <property type="evidence" value="ECO:0007669"/>
    <property type="project" value="InterPro"/>
</dbReference>
<dbReference type="EMBL" id="RJVG01000008">
    <property type="protein sequence ID" value="ROR26429.1"/>
    <property type="molecule type" value="Genomic_DNA"/>
</dbReference>
<name>A0A3N1XI93_9FIRM</name>
<dbReference type="GO" id="GO:0009089">
    <property type="term" value="P:lysine biosynthetic process via diaminopimelate"/>
    <property type="evidence" value="ECO:0007669"/>
    <property type="project" value="InterPro"/>
</dbReference>
<dbReference type="SUPFAM" id="SSF51419">
    <property type="entry name" value="PLP-binding barrel"/>
    <property type="match status" value="1"/>
</dbReference>
<feature type="modified residue" description="N6-(pyridoxal phosphate)lysine" evidence="5">
    <location>
        <position position="55"/>
    </location>
</feature>
<dbReference type="PANTHER" id="PTHR43727:SF2">
    <property type="entry name" value="GROUP IV DECARBOXYLASE"/>
    <property type="match status" value="1"/>
</dbReference>
<evidence type="ECO:0000259" key="8">
    <source>
        <dbReference type="Pfam" id="PF02784"/>
    </source>
</evidence>
<evidence type="ECO:0000256" key="2">
    <source>
        <dbReference type="ARBA" id="ARBA00022793"/>
    </source>
</evidence>